<sequence>MNLTNLLLRHSHLTTARLLLRPVTLADAPAMLRYASDPRVTEFVFPTQNDLATTEENILQYFLAVPAGKYGIELQDEHEFIGTIDLRLDSINLSAEIGYVLNHDYWGQGYAPEACRALIELGFDTLIEACHHTANSRSGRVMQKIGMRQEGILRNARQFKGQTVTEAIYALTDADFAAAKR</sequence>
<dbReference type="InterPro" id="IPR051531">
    <property type="entry name" value="N-acetyltransferase"/>
</dbReference>
<evidence type="ECO:0000313" key="5">
    <source>
        <dbReference type="EMBL" id="ATO43725.1"/>
    </source>
</evidence>
<dbReference type="PANTHER" id="PTHR43792:SF8">
    <property type="entry name" value="[RIBOSOMAL PROTEIN US5]-ALANINE N-ACETYLTRANSFERASE"/>
    <property type="match status" value="1"/>
</dbReference>
<dbReference type="KEGG" id="lcy:LC20004_07305"/>
<dbReference type="SUPFAM" id="SSF55729">
    <property type="entry name" value="Acyl-CoA N-acyltransferases (Nat)"/>
    <property type="match status" value="1"/>
</dbReference>
<reference evidence="5 6" key="1">
    <citation type="submission" date="2016-10" db="EMBL/GenBank/DDBJ databases">
        <title>The whole genome sequencing and assembly of L. cotyniformis subsp. torquens DSM 20004 strain.</title>
        <authorList>
            <person name="Park M.-K."/>
            <person name="Lee Y.-J."/>
            <person name="Yi H."/>
            <person name="Bahn Y.-S."/>
            <person name="Kim J.F."/>
            <person name="Lee D.-W."/>
        </authorList>
    </citation>
    <scope>NUCLEOTIDE SEQUENCE [LARGE SCALE GENOMIC DNA]</scope>
    <source>
        <strain evidence="5 6">DSM 20004</strain>
    </source>
</reference>
<organism evidence="5 6">
    <name type="scientific">Loigolactobacillus coryniformis subsp. torquens DSM 20004 = KCTC 3535</name>
    <dbReference type="NCBI Taxonomy" id="1423822"/>
    <lineage>
        <taxon>Bacteria</taxon>
        <taxon>Bacillati</taxon>
        <taxon>Bacillota</taxon>
        <taxon>Bacilli</taxon>
        <taxon>Lactobacillales</taxon>
        <taxon>Lactobacillaceae</taxon>
        <taxon>Loigolactobacillus</taxon>
    </lineage>
</organism>
<dbReference type="EMBL" id="CP017697">
    <property type="protein sequence ID" value="ATO43725.1"/>
    <property type="molecule type" value="Genomic_DNA"/>
</dbReference>
<dbReference type="InterPro" id="IPR016181">
    <property type="entry name" value="Acyl_CoA_acyltransferase"/>
</dbReference>
<dbReference type="OrthoDB" id="9798081at2"/>
<dbReference type="PANTHER" id="PTHR43792">
    <property type="entry name" value="GNAT FAMILY, PUTATIVE (AFU_ORTHOLOGUE AFUA_3G00765)-RELATED-RELATED"/>
    <property type="match status" value="1"/>
</dbReference>
<protein>
    <recommendedName>
        <fullName evidence="4">N-acetyltransferase domain-containing protein</fullName>
    </recommendedName>
</protein>
<evidence type="ECO:0000256" key="1">
    <source>
        <dbReference type="ARBA" id="ARBA00022679"/>
    </source>
</evidence>
<dbReference type="AlphaFoldDB" id="A0A2D1KNI8"/>
<accession>A0A2D1KNI8</accession>
<keyword evidence="2" id="KW-0012">Acyltransferase</keyword>
<dbReference type="Pfam" id="PF13302">
    <property type="entry name" value="Acetyltransf_3"/>
    <property type="match status" value="1"/>
</dbReference>
<evidence type="ECO:0000259" key="4">
    <source>
        <dbReference type="PROSITE" id="PS51186"/>
    </source>
</evidence>
<name>A0A2D1KNI8_9LACO</name>
<dbReference type="InterPro" id="IPR000182">
    <property type="entry name" value="GNAT_dom"/>
</dbReference>
<dbReference type="GO" id="GO:0008999">
    <property type="term" value="F:protein-N-terminal-alanine acetyltransferase activity"/>
    <property type="evidence" value="ECO:0007669"/>
    <property type="project" value="TreeGrafter"/>
</dbReference>
<dbReference type="GO" id="GO:0005737">
    <property type="term" value="C:cytoplasm"/>
    <property type="evidence" value="ECO:0007669"/>
    <property type="project" value="TreeGrafter"/>
</dbReference>
<dbReference type="PROSITE" id="PS51186">
    <property type="entry name" value="GNAT"/>
    <property type="match status" value="1"/>
</dbReference>
<comment type="similarity">
    <text evidence="3">Belongs to the acetyltransferase family. RimJ subfamily.</text>
</comment>
<keyword evidence="1" id="KW-0808">Transferase</keyword>
<dbReference type="Gene3D" id="3.40.630.30">
    <property type="match status" value="1"/>
</dbReference>
<dbReference type="RefSeq" id="WP_010013896.1">
    <property type="nucleotide sequence ID" value="NZ_AEOS01000225.1"/>
</dbReference>
<proteinExistence type="inferred from homology"/>
<keyword evidence="6" id="KW-1185">Reference proteome</keyword>
<feature type="domain" description="N-acetyltransferase" evidence="4">
    <location>
        <begin position="18"/>
        <end position="175"/>
    </location>
</feature>
<gene>
    <name evidence="5" type="ORF">LC20004_07305</name>
</gene>
<evidence type="ECO:0000256" key="2">
    <source>
        <dbReference type="ARBA" id="ARBA00023315"/>
    </source>
</evidence>
<dbReference type="Proteomes" id="UP000223559">
    <property type="component" value="Chromosome"/>
</dbReference>
<evidence type="ECO:0000256" key="3">
    <source>
        <dbReference type="ARBA" id="ARBA00038502"/>
    </source>
</evidence>
<evidence type="ECO:0000313" key="6">
    <source>
        <dbReference type="Proteomes" id="UP000223559"/>
    </source>
</evidence>